<dbReference type="Pfam" id="PF00856">
    <property type="entry name" value="SET"/>
    <property type="match status" value="1"/>
</dbReference>
<dbReference type="CDD" id="cd08161">
    <property type="entry name" value="SET"/>
    <property type="match status" value="1"/>
</dbReference>
<protein>
    <recommendedName>
        <fullName evidence="1">SET domain-containing protein</fullName>
    </recommendedName>
</protein>
<evidence type="ECO:0000259" key="1">
    <source>
        <dbReference type="PROSITE" id="PS50280"/>
    </source>
</evidence>
<dbReference type="SUPFAM" id="SSF82199">
    <property type="entry name" value="SET domain"/>
    <property type="match status" value="1"/>
</dbReference>
<gene>
    <name evidence="2" type="ORF">A3A65_04220</name>
</gene>
<dbReference type="EMBL" id="MHCL01000029">
    <property type="protein sequence ID" value="OGY19299.1"/>
    <property type="molecule type" value="Genomic_DNA"/>
</dbReference>
<reference evidence="2 3" key="1">
    <citation type="journal article" date="2016" name="Nat. Commun.">
        <title>Thousands of microbial genomes shed light on interconnected biogeochemical processes in an aquifer system.</title>
        <authorList>
            <person name="Anantharaman K."/>
            <person name="Brown C.T."/>
            <person name="Hug L.A."/>
            <person name="Sharon I."/>
            <person name="Castelle C.J."/>
            <person name="Probst A.J."/>
            <person name="Thomas B.C."/>
            <person name="Singh A."/>
            <person name="Wilkins M.J."/>
            <person name="Karaoz U."/>
            <person name="Brodie E.L."/>
            <person name="Williams K.H."/>
            <person name="Hubbard S.S."/>
            <person name="Banfield J.F."/>
        </authorList>
    </citation>
    <scope>NUCLEOTIDE SEQUENCE [LARGE SCALE GENOMIC DNA]</scope>
</reference>
<organism evidence="2 3">
    <name type="scientific">Candidatus Chisholmbacteria bacterium RIFCSPLOWO2_01_FULL_49_14</name>
    <dbReference type="NCBI Taxonomy" id="1797593"/>
    <lineage>
        <taxon>Bacteria</taxon>
        <taxon>Candidatus Chisholmiibacteriota</taxon>
    </lineage>
</organism>
<comment type="caution">
    <text evidence="2">The sequence shown here is derived from an EMBL/GenBank/DDBJ whole genome shotgun (WGS) entry which is preliminary data.</text>
</comment>
<evidence type="ECO:0000313" key="2">
    <source>
        <dbReference type="EMBL" id="OGY19299.1"/>
    </source>
</evidence>
<evidence type="ECO:0000313" key="3">
    <source>
        <dbReference type="Proteomes" id="UP000176723"/>
    </source>
</evidence>
<dbReference type="InterPro" id="IPR001214">
    <property type="entry name" value="SET_dom"/>
</dbReference>
<dbReference type="InterPro" id="IPR046341">
    <property type="entry name" value="SET_dom_sf"/>
</dbReference>
<name>A0A1G1VV66_9BACT</name>
<dbReference type="Proteomes" id="UP000176723">
    <property type="component" value="Unassembled WGS sequence"/>
</dbReference>
<dbReference type="SMART" id="SM00317">
    <property type="entry name" value="SET"/>
    <property type="match status" value="1"/>
</dbReference>
<dbReference type="Gene3D" id="2.170.270.10">
    <property type="entry name" value="SET domain"/>
    <property type="match status" value="1"/>
</dbReference>
<proteinExistence type="predicted"/>
<accession>A0A1G1VV66</accession>
<feature type="domain" description="SET" evidence="1">
    <location>
        <begin position="4"/>
        <end position="118"/>
    </location>
</feature>
<dbReference type="AlphaFoldDB" id="A0A1G1VV66"/>
<dbReference type="STRING" id="1797593.A3A65_04220"/>
<sequence length="134" mass="14930">MLLVKTYLAPSMIEGIGVFAGQDIQNGTVTWKFSPGFDLSFSKEEVKAMPPLLQGFMKKYSVLSMVSGKYVLCSDDARFTNHSASPNLESVIVKGDAEKIARANRDIRKGEELTIDYRKIDKADAVSDKEYLKE</sequence>
<dbReference type="PROSITE" id="PS50280">
    <property type="entry name" value="SET"/>
    <property type="match status" value="1"/>
</dbReference>